<evidence type="ECO:0000313" key="1">
    <source>
        <dbReference type="EMBL" id="GGY68157.1"/>
    </source>
</evidence>
<name>A0A411X2S1_9BURK</name>
<dbReference type="Proteomes" id="UP000292307">
    <property type="component" value="Chromosome"/>
</dbReference>
<evidence type="ECO:0000313" key="2">
    <source>
        <dbReference type="EMBL" id="QBI03277.1"/>
    </source>
</evidence>
<evidence type="ECO:0008006" key="5">
    <source>
        <dbReference type="Google" id="ProtNLM"/>
    </source>
</evidence>
<gene>
    <name evidence="2" type="ORF">EYF70_22450</name>
    <name evidence="1" type="ORF">GCM10007387_57930</name>
</gene>
<dbReference type="AlphaFoldDB" id="A0A411X2S1"/>
<proteinExistence type="predicted"/>
<organism evidence="1 4">
    <name type="scientific">Pseudoduganella albidiflava</name>
    <dbReference type="NCBI Taxonomy" id="321983"/>
    <lineage>
        <taxon>Bacteria</taxon>
        <taxon>Pseudomonadati</taxon>
        <taxon>Pseudomonadota</taxon>
        <taxon>Betaproteobacteria</taxon>
        <taxon>Burkholderiales</taxon>
        <taxon>Oxalobacteraceae</taxon>
        <taxon>Telluria group</taxon>
        <taxon>Pseudoduganella</taxon>
    </lineage>
</organism>
<dbReference type="OrthoDB" id="8225338at2"/>
<evidence type="ECO:0000313" key="3">
    <source>
        <dbReference type="Proteomes" id="UP000292307"/>
    </source>
</evidence>
<dbReference type="EMBL" id="CP036401">
    <property type="protein sequence ID" value="QBI03277.1"/>
    <property type="molecule type" value="Genomic_DNA"/>
</dbReference>
<accession>A0A411X2S1</accession>
<dbReference type="RefSeq" id="WP_131147380.1">
    <property type="nucleotide sequence ID" value="NZ_BMWV01000023.1"/>
</dbReference>
<protein>
    <recommendedName>
        <fullName evidence="5">HEPN domain-containing protein</fullName>
    </recommendedName>
</protein>
<reference evidence="1" key="3">
    <citation type="submission" date="2022-12" db="EMBL/GenBank/DDBJ databases">
        <authorList>
            <person name="Sun Q."/>
            <person name="Kim S."/>
        </authorList>
    </citation>
    <scope>NUCLEOTIDE SEQUENCE</scope>
    <source>
        <strain evidence="1">KCTC 12343</strain>
    </source>
</reference>
<evidence type="ECO:0000313" key="4">
    <source>
        <dbReference type="Proteomes" id="UP000628442"/>
    </source>
</evidence>
<sequence length="171" mass="19614">MEQPDESSQAKLQYAERVSNALEWFKHARSLLAAARSTRERAAVLIDHFERSDLENVASMLYGFSLENLFKAQWILKKFGPPDREGWAPVAEFPKELKTHNLAHLAKLVDPRLPDEFSALFYFLTEAATWSGRYPCTLFPEDGGAQARWPALNDQAEEVFKRFSREFTAFA</sequence>
<reference evidence="2 3" key="2">
    <citation type="submission" date="2019-02" db="EMBL/GenBank/DDBJ databases">
        <title>Draft Genome Sequences of Six Type Strains of the Genus Massilia.</title>
        <authorList>
            <person name="Miess H."/>
            <person name="Frediansyhah A."/>
            <person name="Gross H."/>
        </authorList>
    </citation>
    <scope>NUCLEOTIDE SEQUENCE [LARGE SCALE GENOMIC DNA]</scope>
    <source>
        <strain evidence="2 3">DSM 17472</strain>
    </source>
</reference>
<dbReference type="EMBL" id="BMWV01000023">
    <property type="protein sequence ID" value="GGY68157.1"/>
    <property type="molecule type" value="Genomic_DNA"/>
</dbReference>
<reference evidence="1" key="1">
    <citation type="journal article" date="2014" name="Int. J. Syst. Evol. Microbiol.">
        <title>Complete genome sequence of Corynebacterium casei LMG S-19264T (=DSM 44701T), isolated from a smear-ripened cheese.</title>
        <authorList>
            <consortium name="US DOE Joint Genome Institute (JGI-PGF)"/>
            <person name="Walter F."/>
            <person name="Albersmeier A."/>
            <person name="Kalinowski J."/>
            <person name="Ruckert C."/>
        </authorList>
    </citation>
    <scope>NUCLEOTIDE SEQUENCE</scope>
    <source>
        <strain evidence="1">KCTC 12343</strain>
    </source>
</reference>
<keyword evidence="3" id="KW-1185">Reference proteome</keyword>
<dbReference type="Proteomes" id="UP000628442">
    <property type="component" value="Unassembled WGS sequence"/>
</dbReference>